<evidence type="ECO:0000313" key="8">
    <source>
        <dbReference type="Proteomes" id="UP000305836"/>
    </source>
</evidence>
<dbReference type="Pfam" id="PF00145">
    <property type="entry name" value="DNA_methylase"/>
    <property type="match status" value="1"/>
</dbReference>
<keyword evidence="5" id="KW-0680">Restriction system</keyword>
<protein>
    <recommendedName>
        <fullName evidence="1">DNA (cytosine-5-)-methyltransferase</fullName>
        <ecNumber evidence="1">2.1.1.37</ecNumber>
    </recommendedName>
</protein>
<proteinExistence type="predicted"/>
<dbReference type="InterPro" id="IPR001525">
    <property type="entry name" value="C5_MeTfrase"/>
</dbReference>
<evidence type="ECO:0000256" key="2">
    <source>
        <dbReference type="ARBA" id="ARBA00022603"/>
    </source>
</evidence>
<name>A0A4U3M526_9ACTN</name>
<evidence type="ECO:0000313" key="6">
    <source>
        <dbReference type="EMBL" id="TKK79169.1"/>
    </source>
</evidence>
<dbReference type="PANTHER" id="PTHR10629">
    <property type="entry name" value="CYTOSINE-SPECIFIC METHYLTRANSFERASE"/>
    <property type="match status" value="1"/>
</dbReference>
<dbReference type="InterPro" id="IPR029063">
    <property type="entry name" value="SAM-dependent_MTases_sf"/>
</dbReference>
<keyword evidence="3 7" id="KW-0808">Transferase</keyword>
<keyword evidence="4" id="KW-0949">S-adenosyl-L-methionine</keyword>
<organism evidence="7 8">
    <name type="scientific">Kribbella jiaozuonensis</name>
    <dbReference type="NCBI Taxonomy" id="2575441"/>
    <lineage>
        <taxon>Bacteria</taxon>
        <taxon>Bacillati</taxon>
        <taxon>Actinomycetota</taxon>
        <taxon>Actinomycetes</taxon>
        <taxon>Propionibacteriales</taxon>
        <taxon>Kribbellaceae</taxon>
        <taxon>Kribbella</taxon>
    </lineage>
</organism>
<comment type="caution">
    <text evidence="7">The sequence shown here is derived from an EMBL/GenBank/DDBJ whole genome shotgun (WGS) entry which is preliminary data.</text>
</comment>
<sequence>MTLTLTDLFCGAGGSSTGAVQAPGVTVRIAANHWQLAVDVHNLNHPYADHSTADLHKENPGYFPRTDLLWASPECTKWTQANSNPLPAIEEGLFEDPLSSEAAQRSRLLMFDVLKFAEYHRYQVMIIENVVDIALRPKYRVAWQLWRQDLMKLGYQFRVISLNSMHAQAYGMPAPQSRDRIYIACWRKGSPAPDFEQILRPRAYCTKCDEVVESRQAWKPGRTVGRYRDQYVYVHAACGTIVEPAYLPAAAAIDWTIPGQLIGDRLQPKTRARIAAGIARYWGQAFHLEAAGNQYDAADPNHPRHGDPDAYYRAWAMNDVLRTLHTTASKALAVPVEGREGKQAQTVDLPFRTQTTRAETALVTPFVAELRGGGSDARSILEPAATFCASGNHHALVTPAGGSWNDDARPVTAPLRTLMTRDAYALVSPYYGNSHTARPATDPLGALTTVDRYALVHRNNTGGAEMTTSVNDYLRTFTTAGHQSLIQTGPRGGRPKSTPEDLKAAEQMVPECLFRMFTPGEVAAGMAFPTDYSFSVINPKTGRPPANRDLVKMCGNAVTPPAARDLITAVVTCLGHEPAA</sequence>
<accession>A0A4U3M526</accession>
<evidence type="ECO:0000256" key="4">
    <source>
        <dbReference type="ARBA" id="ARBA00022691"/>
    </source>
</evidence>
<dbReference type="RefSeq" id="WP_137253924.1">
    <property type="nucleotide sequence ID" value="NZ_JBHSPQ010000001.1"/>
</dbReference>
<dbReference type="GO" id="GO:0044027">
    <property type="term" value="P:negative regulation of gene expression via chromosomal CpG island methylation"/>
    <property type="evidence" value="ECO:0007669"/>
    <property type="project" value="TreeGrafter"/>
</dbReference>
<dbReference type="GO" id="GO:0032259">
    <property type="term" value="P:methylation"/>
    <property type="evidence" value="ECO:0007669"/>
    <property type="project" value="UniProtKB-KW"/>
</dbReference>
<keyword evidence="8" id="KW-1185">Reference proteome</keyword>
<dbReference type="PANTHER" id="PTHR10629:SF52">
    <property type="entry name" value="DNA (CYTOSINE-5)-METHYLTRANSFERASE 1"/>
    <property type="match status" value="1"/>
</dbReference>
<evidence type="ECO:0000256" key="3">
    <source>
        <dbReference type="ARBA" id="ARBA00022679"/>
    </source>
</evidence>
<dbReference type="OrthoDB" id="9813719at2"/>
<dbReference type="InterPro" id="IPR050390">
    <property type="entry name" value="C5-Methyltransferase"/>
</dbReference>
<dbReference type="EMBL" id="SZPZ01000002">
    <property type="protein sequence ID" value="TKK79169.1"/>
    <property type="molecule type" value="Genomic_DNA"/>
</dbReference>
<dbReference type="GO" id="GO:0003886">
    <property type="term" value="F:DNA (cytosine-5-)-methyltransferase activity"/>
    <property type="evidence" value="ECO:0007669"/>
    <property type="project" value="UniProtKB-EC"/>
</dbReference>
<gene>
    <name evidence="7" type="ORF">FDA38_11065</name>
    <name evidence="6" type="ORF">FDA38_12110</name>
</gene>
<evidence type="ECO:0000256" key="1">
    <source>
        <dbReference type="ARBA" id="ARBA00011975"/>
    </source>
</evidence>
<dbReference type="AlphaFoldDB" id="A0A4U3M526"/>
<reference evidence="7 8" key="1">
    <citation type="submission" date="2019-04" db="EMBL/GenBank/DDBJ databases">
        <title>Kribbella sp. NEAU-THZ 27 nov., a novel actinomycete isolated from soil.</title>
        <authorList>
            <person name="Duan L."/>
        </authorList>
    </citation>
    <scope>NUCLEOTIDE SEQUENCE [LARGE SCALE GENOMIC DNA]</scope>
    <source>
        <strain evidence="7">NEAU-THZ 27</strain>
        <strain evidence="8">NEAU-THZ27</strain>
    </source>
</reference>
<dbReference type="Gene3D" id="3.40.50.150">
    <property type="entry name" value="Vaccinia Virus protein VP39"/>
    <property type="match status" value="1"/>
</dbReference>
<dbReference type="GO" id="GO:0003677">
    <property type="term" value="F:DNA binding"/>
    <property type="evidence" value="ECO:0007669"/>
    <property type="project" value="TreeGrafter"/>
</dbReference>
<dbReference type="EMBL" id="SZPZ01000001">
    <property type="protein sequence ID" value="TKK83239.1"/>
    <property type="molecule type" value="Genomic_DNA"/>
</dbReference>
<dbReference type="GO" id="GO:0009307">
    <property type="term" value="P:DNA restriction-modification system"/>
    <property type="evidence" value="ECO:0007669"/>
    <property type="project" value="UniProtKB-KW"/>
</dbReference>
<evidence type="ECO:0000256" key="5">
    <source>
        <dbReference type="ARBA" id="ARBA00022747"/>
    </source>
</evidence>
<evidence type="ECO:0000313" key="7">
    <source>
        <dbReference type="EMBL" id="TKK83239.1"/>
    </source>
</evidence>
<keyword evidence="2 7" id="KW-0489">Methyltransferase</keyword>
<dbReference type="EC" id="2.1.1.37" evidence="1"/>
<dbReference type="Proteomes" id="UP000305836">
    <property type="component" value="Unassembled WGS sequence"/>
</dbReference>
<dbReference type="SUPFAM" id="SSF53335">
    <property type="entry name" value="S-adenosyl-L-methionine-dependent methyltransferases"/>
    <property type="match status" value="1"/>
</dbReference>